<protein>
    <submittedName>
        <fullName evidence="2">Uncharacterized protein</fullName>
    </submittedName>
</protein>
<evidence type="ECO:0000313" key="4">
    <source>
        <dbReference type="Proteomes" id="UP001152797"/>
    </source>
</evidence>
<proteinExistence type="predicted"/>
<feature type="compositionally biased region" description="Low complexity" evidence="1">
    <location>
        <begin position="217"/>
        <end position="233"/>
    </location>
</feature>
<evidence type="ECO:0000313" key="2">
    <source>
        <dbReference type="EMBL" id="CAI4013099.1"/>
    </source>
</evidence>
<feature type="compositionally biased region" description="Basic and acidic residues" evidence="1">
    <location>
        <begin position="446"/>
        <end position="457"/>
    </location>
</feature>
<accession>A0A9P1DPY6</accession>
<comment type="caution">
    <text evidence="2">The sequence shown here is derived from an EMBL/GenBank/DDBJ whole genome shotgun (WGS) entry which is preliminary data.</text>
</comment>
<feature type="region of interest" description="Disordered" evidence="1">
    <location>
        <begin position="167"/>
        <end position="191"/>
    </location>
</feature>
<feature type="compositionally biased region" description="Acidic residues" evidence="1">
    <location>
        <begin position="404"/>
        <end position="419"/>
    </location>
</feature>
<gene>
    <name evidence="2" type="ORF">C1SCF055_LOCUS38099</name>
</gene>
<dbReference type="EMBL" id="CAMXCT010005713">
    <property type="protein sequence ID" value="CAI4013099.1"/>
    <property type="molecule type" value="Genomic_DNA"/>
</dbReference>
<feature type="region of interest" description="Disordered" evidence="1">
    <location>
        <begin position="266"/>
        <end position="301"/>
    </location>
</feature>
<feature type="compositionally biased region" description="Basic residues" evidence="1">
    <location>
        <begin position="430"/>
        <end position="445"/>
    </location>
</feature>
<evidence type="ECO:0000256" key="1">
    <source>
        <dbReference type="SAM" id="MobiDB-lite"/>
    </source>
</evidence>
<keyword evidence="4" id="KW-1185">Reference proteome</keyword>
<name>A0A9P1DPY6_9DINO</name>
<sequence>MDSNDGSAVTVSSTSSGCISANALKKPACKRPAAAIGGAAQKKPAMAPKQPPKQTWVESASFGWIKATKATEKAYIQARDDETSKAYCLVNIGLAKGPQQDAAVEKLMAEAAKSGLAKAQLVELKNSLLRGAWPEEGFQPEEGSIWQACRRLWHAKVQSKCLKKAGPLPDHPMAGEERNTCPGNYQPVPGRATKLAEMGTNMSAQMAEGPQLCGETGSSSGSAGPAAGPAQGHSGPGEGHQTPWGWQEPGQEGYWKWCTPNPDRYYFRGRGSQERREKKRQLEREGKPVPEHLKPQAHVLNKAAKQQMFLLHQRAREMASAQSQEELDEITEKFIKLQQDEAKKLESLRKAKDAANASQDKADGDGDDTVPARKAYVGKHRSQSVPAKGTPPEAKESGTLAADDGADDCSEEEEADDTVPDWGGDTSKEGKKKKKKSKSRSRSRAKKEAPPEKKDPDDPQGPKGPNPPPAAAATASA</sequence>
<evidence type="ECO:0000313" key="3">
    <source>
        <dbReference type="EMBL" id="CAL1166474.1"/>
    </source>
</evidence>
<dbReference type="EMBL" id="CAMXCT030005713">
    <property type="protein sequence ID" value="CAL4800411.1"/>
    <property type="molecule type" value="Genomic_DNA"/>
</dbReference>
<dbReference type="EMBL" id="CAMXCT020005713">
    <property type="protein sequence ID" value="CAL1166474.1"/>
    <property type="molecule type" value="Genomic_DNA"/>
</dbReference>
<feature type="region of interest" description="Disordered" evidence="1">
    <location>
        <begin position="346"/>
        <end position="477"/>
    </location>
</feature>
<reference evidence="2" key="1">
    <citation type="submission" date="2022-10" db="EMBL/GenBank/DDBJ databases">
        <authorList>
            <person name="Chen Y."/>
            <person name="Dougan E. K."/>
            <person name="Chan C."/>
            <person name="Rhodes N."/>
            <person name="Thang M."/>
        </authorList>
    </citation>
    <scope>NUCLEOTIDE SEQUENCE</scope>
</reference>
<feature type="region of interest" description="Disordered" evidence="1">
    <location>
        <begin position="35"/>
        <end position="54"/>
    </location>
</feature>
<organism evidence="2">
    <name type="scientific">Cladocopium goreaui</name>
    <dbReference type="NCBI Taxonomy" id="2562237"/>
    <lineage>
        <taxon>Eukaryota</taxon>
        <taxon>Sar</taxon>
        <taxon>Alveolata</taxon>
        <taxon>Dinophyceae</taxon>
        <taxon>Suessiales</taxon>
        <taxon>Symbiodiniaceae</taxon>
        <taxon>Cladocopium</taxon>
    </lineage>
</organism>
<dbReference type="AlphaFoldDB" id="A0A9P1DPY6"/>
<feature type="region of interest" description="Disordered" evidence="1">
    <location>
        <begin position="209"/>
        <end position="246"/>
    </location>
</feature>
<reference evidence="3" key="2">
    <citation type="submission" date="2024-04" db="EMBL/GenBank/DDBJ databases">
        <authorList>
            <person name="Chen Y."/>
            <person name="Shah S."/>
            <person name="Dougan E. K."/>
            <person name="Thang M."/>
            <person name="Chan C."/>
        </authorList>
    </citation>
    <scope>NUCLEOTIDE SEQUENCE [LARGE SCALE GENOMIC DNA]</scope>
</reference>
<dbReference type="Proteomes" id="UP001152797">
    <property type="component" value="Unassembled WGS sequence"/>
</dbReference>
<feature type="compositionally biased region" description="Basic and acidic residues" evidence="1">
    <location>
        <begin position="271"/>
        <end position="294"/>
    </location>
</feature>
<feature type="compositionally biased region" description="Low complexity" evidence="1">
    <location>
        <begin position="39"/>
        <end position="54"/>
    </location>
</feature>